<evidence type="ECO:0000313" key="3">
    <source>
        <dbReference type="Proteomes" id="UP000554235"/>
    </source>
</evidence>
<dbReference type="Proteomes" id="UP000554235">
    <property type="component" value="Unassembled WGS sequence"/>
</dbReference>
<dbReference type="InterPro" id="IPR053204">
    <property type="entry name" value="Oxopyrrolidines_Biosynth-assoc"/>
</dbReference>
<evidence type="ECO:0000256" key="1">
    <source>
        <dbReference type="SAM" id="MobiDB-lite"/>
    </source>
</evidence>
<keyword evidence="3" id="KW-1185">Reference proteome</keyword>
<proteinExistence type="predicted"/>
<dbReference type="Pfam" id="PF12311">
    <property type="entry name" value="DUF3632"/>
    <property type="match status" value="1"/>
</dbReference>
<dbReference type="PANTHER" id="PTHR38797:SF4">
    <property type="entry name" value="NUCLEAR PORE COMPLEX PROTEIN NUP85"/>
    <property type="match status" value="1"/>
</dbReference>
<name>A0A8H4PCP6_9HYPO</name>
<sequence>MSDAVDAPKPTTPETTESSSQPAWLTLLDSKIEQDKDAIPSEAEGTYLNIIRDMLLARDHDAAAVPQAVKRFLDHCTASLADKEYGMGRHDENPSGYELNAVAVIALDLGIEIPFTDSKQDRLADMLLGIKNAAVKEPDTNSPHFIYQDWGVETAVREYWHSHADGYMQDSEDTPLKTAANEWLNVSALLAKFFKRGLLDECVGWVTKDLEYALETRTYGDIVTNIGRQSQVLAAANLILVGGENLAKEVKTPSRKWHMELSAARWKLWASKFQEAADAASEDSEWCLKSRIQKAHDKMVELYPEAFQ</sequence>
<feature type="region of interest" description="Disordered" evidence="1">
    <location>
        <begin position="1"/>
        <end position="22"/>
    </location>
</feature>
<evidence type="ECO:0000313" key="2">
    <source>
        <dbReference type="EMBL" id="KAF4464536.1"/>
    </source>
</evidence>
<dbReference type="EMBL" id="JAADYS010001175">
    <property type="protein sequence ID" value="KAF4464536.1"/>
    <property type="molecule type" value="Genomic_DNA"/>
</dbReference>
<dbReference type="InterPro" id="IPR022085">
    <property type="entry name" value="OpdG"/>
</dbReference>
<accession>A0A8H4PCP6</accession>
<dbReference type="AlphaFoldDB" id="A0A8H4PCP6"/>
<organism evidence="2 3">
    <name type="scientific">Fusarium albosuccineum</name>
    <dbReference type="NCBI Taxonomy" id="1237068"/>
    <lineage>
        <taxon>Eukaryota</taxon>
        <taxon>Fungi</taxon>
        <taxon>Dikarya</taxon>
        <taxon>Ascomycota</taxon>
        <taxon>Pezizomycotina</taxon>
        <taxon>Sordariomycetes</taxon>
        <taxon>Hypocreomycetidae</taxon>
        <taxon>Hypocreales</taxon>
        <taxon>Nectriaceae</taxon>
        <taxon>Fusarium</taxon>
        <taxon>Fusarium decemcellulare species complex</taxon>
    </lineage>
</organism>
<dbReference type="OrthoDB" id="5075004at2759"/>
<gene>
    <name evidence="2" type="ORF">FALBO_8619</name>
</gene>
<reference evidence="2 3" key="1">
    <citation type="submission" date="2020-01" db="EMBL/GenBank/DDBJ databases">
        <title>Identification and distribution of gene clusters putatively required for synthesis of sphingolipid metabolism inhibitors in phylogenetically diverse species of the filamentous fungus Fusarium.</title>
        <authorList>
            <person name="Kim H.-S."/>
            <person name="Busman M."/>
            <person name="Brown D.W."/>
            <person name="Divon H."/>
            <person name="Uhlig S."/>
            <person name="Proctor R.H."/>
        </authorList>
    </citation>
    <scope>NUCLEOTIDE SEQUENCE [LARGE SCALE GENOMIC DNA]</scope>
    <source>
        <strain evidence="2 3">NRRL 20459</strain>
    </source>
</reference>
<comment type="caution">
    <text evidence="2">The sequence shown here is derived from an EMBL/GenBank/DDBJ whole genome shotgun (WGS) entry which is preliminary data.</text>
</comment>
<dbReference type="PANTHER" id="PTHR38797">
    <property type="entry name" value="NUCLEAR PORE COMPLEX PROTEIN NUP85-RELATED"/>
    <property type="match status" value="1"/>
</dbReference>
<protein>
    <submittedName>
        <fullName evidence="2">Uncharacterized protein</fullName>
    </submittedName>
</protein>